<dbReference type="STRING" id="45070.Lnau_2897"/>
<dbReference type="OrthoDB" id="5640307at2"/>
<proteinExistence type="predicted"/>
<reference evidence="1 2" key="1">
    <citation type="submission" date="2015-11" db="EMBL/GenBank/DDBJ databases">
        <title>Genomic analysis of 38 Legionella species identifies large and diverse effector repertoires.</title>
        <authorList>
            <person name="Burstein D."/>
            <person name="Amaro F."/>
            <person name="Zusman T."/>
            <person name="Lifshitz Z."/>
            <person name="Cohen O."/>
            <person name="Gilbert J.A."/>
            <person name="Pupko T."/>
            <person name="Shuman H.A."/>
            <person name="Segal G."/>
        </authorList>
    </citation>
    <scope>NUCLEOTIDE SEQUENCE [LARGE SCALE GENOMIC DNA]</scope>
    <source>
        <strain evidence="1 2">ATCC 49506</strain>
    </source>
</reference>
<accession>A0A0W0WLS5</accession>
<protein>
    <submittedName>
        <fullName evidence="1">Uncharacterized protein</fullName>
    </submittedName>
</protein>
<dbReference type="Proteomes" id="UP000054725">
    <property type="component" value="Unassembled WGS sequence"/>
</dbReference>
<comment type="caution">
    <text evidence="1">The sequence shown here is derived from an EMBL/GenBank/DDBJ whole genome shotgun (WGS) entry which is preliminary data.</text>
</comment>
<dbReference type="RefSeq" id="WP_133134852.1">
    <property type="nucleotide sequence ID" value="NZ_CAAAIF010000003.1"/>
</dbReference>
<sequence length="145" mass="17147">MSNETGTKAYKCLQAMLKGETLHRKKLGEMRIADNNDSLHSYASYLRNQRFIPIVSTKNADGTCDYFMLPKEIERFKNPILRPQQKEEMRAIVEFERQEKLVGEFVRFLSKLVEFPVLWNFWHDLPFRLDEIGIEINALLGREKH</sequence>
<evidence type="ECO:0000313" key="1">
    <source>
        <dbReference type="EMBL" id="KTD33249.1"/>
    </source>
</evidence>
<gene>
    <name evidence="1" type="ORF">Lnau_2897</name>
</gene>
<dbReference type="AlphaFoldDB" id="A0A0W0WLS5"/>
<dbReference type="PATRIC" id="fig|45070.6.peg.3055"/>
<organism evidence="1 2">
    <name type="scientific">Legionella nautarum</name>
    <dbReference type="NCBI Taxonomy" id="45070"/>
    <lineage>
        <taxon>Bacteria</taxon>
        <taxon>Pseudomonadati</taxon>
        <taxon>Pseudomonadota</taxon>
        <taxon>Gammaproteobacteria</taxon>
        <taxon>Legionellales</taxon>
        <taxon>Legionellaceae</taxon>
        <taxon>Legionella</taxon>
    </lineage>
</organism>
<keyword evidence="2" id="KW-1185">Reference proteome</keyword>
<name>A0A0W0WLS5_9GAMM</name>
<dbReference type="EMBL" id="LNYO01000024">
    <property type="protein sequence ID" value="KTD33249.1"/>
    <property type="molecule type" value="Genomic_DNA"/>
</dbReference>
<evidence type="ECO:0000313" key="2">
    <source>
        <dbReference type="Proteomes" id="UP000054725"/>
    </source>
</evidence>